<organism evidence="1 2">
    <name type="scientific">Lasiodiplodia mahajangana</name>
    <dbReference type="NCBI Taxonomy" id="1108764"/>
    <lineage>
        <taxon>Eukaryota</taxon>
        <taxon>Fungi</taxon>
        <taxon>Dikarya</taxon>
        <taxon>Ascomycota</taxon>
        <taxon>Pezizomycotina</taxon>
        <taxon>Dothideomycetes</taxon>
        <taxon>Dothideomycetes incertae sedis</taxon>
        <taxon>Botryosphaeriales</taxon>
        <taxon>Botryosphaeriaceae</taxon>
        <taxon>Lasiodiplodia</taxon>
    </lineage>
</organism>
<dbReference type="Proteomes" id="UP001153332">
    <property type="component" value="Unassembled WGS sequence"/>
</dbReference>
<keyword evidence="2" id="KW-1185">Reference proteome</keyword>
<name>A0ACC2JWG5_9PEZI</name>
<reference evidence="1" key="1">
    <citation type="submission" date="2022-12" db="EMBL/GenBank/DDBJ databases">
        <title>Genome Sequence of Lasiodiplodia mahajangana.</title>
        <authorList>
            <person name="Buettner E."/>
        </authorList>
    </citation>
    <scope>NUCLEOTIDE SEQUENCE</scope>
    <source>
        <strain evidence="1">VT137</strain>
    </source>
</reference>
<comment type="caution">
    <text evidence="1">The sequence shown here is derived from an EMBL/GenBank/DDBJ whole genome shotgun (WGS) entry which is preliminary data.</text>
</comment>
<protein>
    <submittedName>
        <fullName evidence="1">Uncharacterized protein</fullName>
    </submittedName>
</protein>
<proteinExistence type="predicted"/>
<evidence type="ECO:0000313" key="2">
    <source>
        <dbReference type="Proteomes" id="UP001153332"/>
    </source>
</evidence>
<accession>A0ACC2JWG5</accession>
<gene>
    <name evidence="1" type="ORF">O1611_g1787</name>
</gene>
<dbReference type="EMBL" id="JAPUUL010000220">
    <property type="protein sequence ID" value="KAJ8131838.1"/>
    <property type="molecule type" value="Genomic_DNA"/>
</dbReference>
<sequence>MVVGQAAPRYQEMATLHPRSKALQRLEAIKDQLILEEAKENARVRNIFSRSTAVGAAYRKLKHRATLLDACSTFDYQIAWKQARKCGHASWFVNEEIYQHWRDHPSSSLLAVSGKLGAGKTVVLANILDNTMLNTEDSTFAYFFCRSDHVESRKCRTVIGCLARQILETLPIEEVDKSDSWLQSKLSLEDIRRLCTLEILRSKHIFVVLDGIDECDYEDRSHIIEFLKHLQTYSRLKTCISYRLTANTPIRDELAGLGPNATLQMPRENPDIISFIGAKLESCLETKKLTVGNPQLILEISQALETGAQGMFLWVVLQIETICAQKTDRDIREALDHLPRDLPETFARILSLAQKVEPVFQERLLKLLLAAVRPLTIDELREALSVTPFLPTWDPSNFINDIQPILSAGGSLLVVDEEELTVHFIHPSVNQFLLGDFGPSYNFYIESSLANLEMAQIARVPGISGFTARKFYENIVSSTLAAPLARSMALSLLRLRRRPDFDVGKVLSKLKPTVTKAQTDFAFYQYASTNWIEHTRATSSGDERLFFMIRKVLDRSQKPMLVGFGDEEDALHMQGPREWDIYTQLCPQSYNAPLFRRLRTRNNTLDVPVLWALENAHLGIFRATIRKSIRNIMHVVAYLRYMHNTGRRPTLDNLEPHLYAKLFCLCTLFGYYGISTRFLDTTSLVVLINMLNAIPLIPLNGLAVALVLVRIQSCHVFGGPSLRIGAVGYSDKLDDIQQDHGDEDDDEDQDEQQFRTCCDIHVGVLILNTRLCACYVPTKYRRVVGQLGDFDLEKTIPYGKADEAFWGSKIMCYGPNHRPRISNRRWSNPSA</sequence>
<evidence type="ECO:0000313" key="1">
    <source>
        <dbReference type="EMBL" id="KAJ8131838.1"/>
    </source>
</evidence>